<dbReference type="AlphaFoldDB" id="A0AAN6GUN2"/>
<dbReference type="EMBL" id="JAPDMZ010000012">
    <property type="protein sequence ID" value="KAK0556694.1"/>
    <property type="molecule type" value="Genomic_DNA"/>
</dbReference>
<dbReference type="Proteomes" id="UP001176517">
    <property type="component" value="Unassembled WGS sequence"/>
</dbReference>
<accession>A0AAN6GUN2</accession>
<protein>
    <recommendedName>
        <fullName evidence="4">F-box domain-containing protein</fullName>
    </recommendedName>
</protein>
<organism evidence="2 3">
    <name type="scientific">Tilletia horrida</name>
    <dbReference type="NCBI Taxonomy" id="155126"/>
    <lineage>
        <taxon>Eukaryota</taxon>
        <taxon>Fungi</taxon>
        <taxon>Dikarya</taxon>
        <taxon>Basidiomycota</taxon>
        <taxon>Ustilaginomycotina</taxon>
        <taxon>Exobasidiomycetes</taxon>
        <taxon>Tilletiales</taxon>
        <taxon>Tilletiaceae</taxon>
        <taxon>Tilletia</taxon>
    </lineage>
</organism>
<evidence type="ECO:0000313" key="2">
    <source>
        <dbReference type="EMBL" id="KAK0556694.1"/>
    </source>
</evidence>
<keyword evidence="3" id="KW-1185">Reference proteome</keyword>
<feature type="region of interest" description="Disordered" evidence="1">
    <location>
        <begin position="1"/>
        <end position="32"/>
    </location>
</feature>
<evidence type="ECO:0000313" key="3">
    <source>
        <dbReference type="Proteomes" id="UP001176517"/>
    </source>
</evidence>
<feature type="compositionally biased region" description="Polar residues" evidence="1">
    <location>
        <begin position="1"/>
        <end position="18"/>
    </location>
</feature>
<proteinExistence type="predicted"/>
<comment type="caution">
    <text evidence="2">The sequence shown here is derived from an EMBL/GenBank/DDBJ whole genome shotgun (WGS) entry which is preliminary data.</text>
</comment>
<gene>
    <name evidence="2" type="ORF">OC846_001013</name>
</gene>
<reference evidence="2" key="1">
    <citation type="journal article" date="2023" name="PhytoFront">
        <title>Draft Genome Resources of Seven Strains of Tilletia horrida, Causal Agent of Kernel Smut of Rice.</title>
        <authorList>
            <person name="Khanal S."/>
            <person name="Antony Babu S."/>
            <person name="Zhou X.G."/>
        </authorList>
    </citation>
    <scope>NUCLEOTIDE SEQUENCE</scope>
    <source>
        <strain evidence="2">TX6</strain>
    </source>
</reference>
<sequence length="198" mass="23146">MRQRLPSTSDPNQPGSTNKRSRYDKSPMSSTPAQHFFNTPELVYTLLTYLSRERIDLLATSRVSKSLRVQSLKVWVRELDLPLTAARDRLLFFQANPILLDDIRFLRLRNDTLERDTDGHFLTAGRDDWRDFNELLKMLAERPIHPQQSPLIDLTIFPTGARHLSYSDHRRRSLVQTMSPERFRTYPRSRDQSSSFAA</sequence>
<name>A0AAN6GUN2_9BASI</name>
<evidence type="ECO:0000256" key="1">
    <source>
        <dbReference type="SAM" id="MobiDB-lite"/>
    </source>
</evidence>
<evidence type="ECO:0008006" key="4">
    <source>
        <dbReference type="Google" id="ProtNLM"/>
    </source>
</evidence>